<name>A0ABY6LIZ3_9ARAC</name>
<keyword evidence="4" id="KW-0255">Endonuclease</keyword>
<accession>A0ABY6LIZ3</accession>
<dbReference type="SUPFAM" id="SSF53098">
    <property type="entry name" value="Ribonuclease H-like"/>
    <property type="match status" value="1"/>
</dbReference>
<sequence>MTTSDEAQTASYMIAQLIARKKKAHAEAEETILPALKIVAGCMLTNDAMEKVTKIPLSSKTIAKRIEDMSEDIELQIKQSFNDSSTKWAIQLDETTDISNKAQLLAFLSYERFKKGIDSTCHKKNPNIKFVHCMIHREMLVSKSVPPILVTTLDEVVKVVNYIKSNALQSRIFSTFCEAMDSDYKNLLFHTEVRWLSKGKVLNRFISMENEIMAFIDNEEINFPFMMSDVWWLRVSFLGDIFDKLNSLNLNLQGAQENIITISTKLKAFKEKLSLWNLNIAKENFASFPMVQENPSKSIIKKEVEETLTLLSASFDKYFPYLDVEKMEWVVNPFMHCEIQHLEEEMQENLIDLKNDLVFKRLFTEKELSEFWLCLNSKFPKLSNAAIESLLPFGISNLCEQGFSTLTEMKSKKRERLQMIDEEMRVCLSQTVTRRSRRRLQELQPELSTVLAFPARKKMEIEENRPFCHRWRYPSVFSGKRVEDSQRWLSDFQRVARYNKWDDSMCLANVIFYHTGTAKYWFVNFKEILNSWEEFKIKFCEIFENKKDTARKAENIIRTRAQTSGVNAESYIQEVILLCKQSNPRISEGEKVSHLLKGVAEEVYQALIGKDMSTVEQFAAFCRRFEAFKRMRVAPPRFNRLPNVTTISTAESKNLEALIRRIVREEVQKFMAPPSIFAAQDIDTSPPDLRDVIRSKVQQTLAPISASRQNESFRPRRQYLPGTIKVTDEEPKGHQITKGLSGLLKMTDRSASTVGALATLHVIAETDKLLRMPDLEEKQSISEDQERKLTPWASEEANYPKEDLETRRHTPTAEDFKPPEELHNLQIAVPAAHPVAAVKKTRRRVLWRLWEKQLKAKRSYEWKDLNLCAAMDCVKPPKSFGKIVVTNQDVFSSRDVIVTGSKRLILEKGLFIPSSLVRFLHGRAVLWVTNSTHQSQVIHSDMKTGTMQDIEEGSISNLDACSGIAGKDEELGSSPVLGHFIEGAETHFHTDASGYGLGAVLVQIQNDAERPIAYASRTLTKAENNYYTTEKECLAVVWALGKFRPYLYGRPFTVVTDHHSLCWLVGLKDPSGHLARWALKLQEYDINIVYKSGRKHKDADSLPRSPLADTAEIEGHVTYIQHFAEEQRLPFGWDPRKTCQ</sequence>
<dbReference type="PANTHER" id="PTHR45913">
    <property type="entry name" value="EPM2A-INTERACTING PROTEIN 1"/>
    <property type="match status" value="1"/>
</dbReference>
<feature type="compositionally biased region" description="Basic and acidic residues" evidence="7">
    <location>
        <begin position="776"/>
        <end position="789"/>
    </location>
</feature>
<dbReference type="InterPro" id="IPR043502">
    <property type="entry name" value="DNA/RNA_pol_sf"/>
</dbReference>
<dbReference type="InterPro" id="IPR041373">
    <property type="entry name" value="RT_RNaseH"/>
</dbReference>
<reference evidence="9 10" key="1">
    <citation type="submission" date="2022-01" db="EMBL/GenBank/DDBJ databases">
        <title>A chromosomal length assembly of Cordylochernes scorpioides.</title>
        <authorList>
            <person name="Zeh D."/>
            <person name="Zeh J."/>
        </authorList>
    </citation>
    <scope>NUCLEOTIDE SEQUENCE [LARGE SCALE GENOMIC DNA]</scope>
    <source>
        <strain evidence="9">IN4F17</strain>
        <tissue evidence="9">Whole Body</tissue>
    </source>
</reference>
<protein>
    <recommendedName>
        <fullName evidence="8">Reverse transcriptase RNase H-like domain-containing protein</fullName>
    </recommendedName>
</protein>
<evidence type="ECO:0000256" key="6">
    <source>
        <dbReference type="ARBA" id="ARBA00022918"/>
    </source>
</evidence>
<evidence type="ECO:0000256" key="1">
    <source>
        <dbReference type="ARBA" id="ARBA00022679"/>
    </source>
</evidence>
<dbReference type="Gene3D" id="3.10.20.370">
    <property type="match status" value="1"/>
</dbReference>
<evidence type="ECO:0000256" key="4">
    <source>
        <dbReference type="ARBA" id="ARBA00022759"/>
    </source>
</evidence>
<evidence type="ECO:0000313" key="9">
    <source>
        <dbReference type="EMBL" id="UYV80814.1"/>
    </source>
</evidence>
<evidence type="ECO:0000256" key="7">
    <source>
        <dbReference type="SAM" id="MobiDB-lite"/>
    </source>
</evidence>
<dbReference type="InterPro" id="IPR012337">
    <property type="entry name" value="RNaseH-like_sf"/>
</dbReference>
<feature type="domain" description="Reverse transcriptase RNase H-like" evidence="8">
    <location>
        <begin position="985"/>
        <end position="1084"/>
    </location>
</feature>
<keyword evidence="5" id="KW-0378">Hydrolase</keyword>
<dbReference type="PANTHER" id="PTHR45913:SF19">
    <property type="entry name" value="LOW QUALITY PROTEIN: ZINC FINGER BED DOMAIN-CONTAINING PROTEIN 5-LIKE"/>
    <property type="match status" value="1"/>
</dbReference>
<keyword evidence="6" id="KW-0695">RNA-directed DNA polymerase</keyword>
<dbReference type="Pfam" id="PF17917">
    <property type="entry name" value="RT_RNaseH"/>
    <property type="match status" value="1"/>
</dbReference>
<organism evidence="9 10">
    <name type="scientific">Cordylochernes scorpioides</name>
    <dbReference type="NCBI Taxonomy" id="51811"/>
    <lineage>
        <taxon>Eukaryota</taxon>
        <taxon>Metazoa</taxon>
        <taxon>Ecdysozoa</taxon>
        <taxon>Arthropoda</taxon>
        <taxon>Chelicerata</taxon>
        <taxon>Arachnida</taxon>
        <taxon>Pseudoscorpiones</taxon>
        <taxon>Cheliferoidea</taxon>
        <taxon>Chernetidae</taxon>
        <taxon>Cordylochernes</taxon>
    </lineage>
</organism>
<keyword evidence="10" id="KW-1185">Reference proteome</keyword>
<dbReference type="SUPFAM" id="SSF56672">
    <property type="entry name" value="DNA/RNA polymerases"/>
    <property type="match status" value="1"/>
</dbReference>
<keyword evidence="3" id="KW-0540">Nuclease</keyword>
<feature type="region of interest" description="Disordered" evidence="7">
    <location>
        <begin position="776"/>
        <end position="817"/>
    </location>
</feature>
<dbReference type="Proteomes" id="UP001235939">
    <property type="component" value="Chromosome 19"/>
</dbReference>
<dbReference type="CDD" id="cd09274">
    <property type="entry name" value="RNase_HI_RT_Ty3"/>
    <property type="match status" value="1"/>
</dbReference>
<proteinExistence type="predicted"/>
<keyword evidence="2" id="KW-0548">Nucleotidyltransferase</keyword>
<dbReference type="EMBL" id="CP092881">
    <property type="protein sequence ID" value="UYV80814.1"/>
    <property type="molecule type" value="Genomic_DNA"/>
</dbReference>
<evidence type="ECO:0000256" key="2">
    <source>
        <dbReference type="ARBA" id="ARBA00022695"/>
    </source>
</evidence>
<feature type="compositionally biased region" description="Basic and acidic residues" evidence="7">
    <location>
        <begin position="798"/>
        <end position="817"/>
    </location>
</feature>
<evidence type="ECO:0000256" key="3">
    <source>
        <dbReference type="ARBA" id="ARBA00022722"/>
    </source>
</evidence>
<evidence type="ECO:0000259" key="8">
    <source>
        <dbReference type="Pfam" id="PF17917"/>
    </source>
</evidence>
<keyword evidence="1" id="KW-0808">Transferase</keyword>
<evidence type="ECO:0000313" key="10">
    <source>
        <dbReference type="Proteomes" id="UP001235939"/>
    </source>
</evidence>
<evidence type="ECO:0000256" key="5">
    <source>
        <dbReference type="ARBA" id="ARBA00022801"/>
    </source>
</evidence>
<gene>
    <name evidence="9" type="ORF">LAZ67_19001858</name>
</gene>